<name>A0A9P4GXT4_9PLEO</name>
<keyword evidence="2" id="KW-1185">Reference proteome</keyword>
<accession>A0A9P4GXT4</accession>
<organism evidence="1 2">
    <name type="scientific">Setomelanomma holmii</name>
    <dbReference type="NCBI Taxonomy" id="210430"/>
    <lineage>
        <taxon>Eukaryota</taxon>
        <taxon>Fungi</taxon>
        <taxon>Dikarya</taxon>
        <taxon>Ascomycota</taxon>
        <taxon>Pezizomycotina</taxon>
        <taxon>Dothideomycetes</taxon>
        <taxon>Pleosporomycetidae</taxon>
        <taxon>Pleosporales</taxon>
        <taxon>Pleosporineae</taxon>
        <taxon>Phaeosphaeriaceae</taxon>
        <taxon>Setomelanomma</taxon>
    </lineage>
</organism>
<comment type="caution">
    <text evidence="1">The sequence shown here is derived from an EMBL/GenBank/DDBJ whole genome shotgun (WGS) entry which is preliminary data.</text>
</comment>
<dbReference type="AlphaFoldDB" id="A0A9P4GXT4"/>
<proteinExistence type="predicted"/>
<gene>
    <name evidence="1" type="ORF">EK21DRAFT_79777</name>
</gene>
<evidence type="ECO:0000313" key="2">
    <source>
        <dbReference type="Proteomes" id="UP000799777"/>
    </source>
</evidence>
<protein>
    <submittedName>
        <fullName evidence="1">Uncharacterized protein</fullName>
    </submittedName>
</protein>
<evidence type="ECO:0000313" key="1">
    <source>
        <dbReference type="EMBL" id="KAF2023950.1"/>
    </source>
</evidence>
<sequence length="155" mass="17557">MIFAAGTFKSHKYSIRNPYLHRTNFTMKLLLSAVCIIATSLAFPSPHAVTGDAPDVIQLVQVVPDTAASCQPGLTYCFGQIVEDLRVNKQTILHQYCDQQFEYDAQSCHACKKWPWPLDYCWDGPSAWNSVFECKGEQEYTFKTRCSWCEAGKCV</sequence>
<reference evidence="1" key="1">
    <citation type="journal article" date="2020" name="Stud. Mycol.">
        <title>101 Dothideomycetes genomes: a test case for predicting lifestyles and emergence of pathogens.</title>
        <authorList>
            <person name="Haridas S."/>
            <person name="Albert R."/>
            <person name="Binder M."/>
            <person name="Bloem J."/>
            <person name="Labutti K."/>
            <person name="Salamov A."/>
            <person name="Andreopoulos B."/>
            <person name="Baker S."/>
            <person name="Barry K."/>
            <person name="Bills G."/>
            <person name="Bluhm B."/>
            <person name="Cannon C."/>
            <person name="Castanera R."/>
            <person name="Culley D."/>
            <person name="Daum C."/>
            <person name="Ezra D."/>
            <person name="Gonzalez J."/>
            <person name="Henrissat B."/>
            <person name="Kuo A."/>
            <person name="Liang C."/>
            <person name="Lipzen A."/>
            <person name="Lutzoni F."/>
            <person name="Magnuson J."/>
            <person name="Mondo S."/>
            <person name="Nolan M."/>
            <person name="Ohm R."/>
            <person name="Pangilinan J."/>
            <person name="Park H.-J."/>
            <person name="Ramirez L."/>
            <person name="Alfaro M."/>
            <person name="Sun H."/>
            <person name="Tritt A."/>
            <person name="Yoshinaga Y."/>
            <person name="Zwiers L.-H."/>
            <person name="Turgeon B."/>
            <person name="Goodwin S."/>
            <person name="Spatafora J."/>
            <person name="Crous P."/>
            <person name="Grigoriev I."/>
        </authorList>
    </citation>
    <scope>NUCLEOTIDE SEQUENCE</scope>
    <source>
        <strain evidence="1">CBS 110217</strain>
    </source>
</reference>
<dbReference type="Proteomes" id="UP000799777">
    <property type="component" value="Unassembled WGS sequence"/>
</dbReference>
<dbReference type="EMBL" id="ML978316">
    <property type="protein sequence ID" value="KAF2023950.1"/>
    <property type="molecule type" value="Genomic_DNA"/>
</dbReference>
<dbReference type="OrthoDB" id="3754992at2759"/>